<dbReference type="Proteomes" id="UP001366085">
    <property type="component" value="Unassembled WGS sequence"/>
</dbReference>
<feature type="transmembrane region" description="Helical" evidence="1">
    <location>
        <begin position="7"/>
        <end position="26"/>
    </location>
</feature>
<protein>
    <recommendedName>
        <fullName evidence="4">Transmembrane protein</fullName>
    </recommendedName>
</protein>
<accession>A0ABU8LLB0</accession>
<keyword evidence="1" id="KW-1133">Transmembrane helix</keyword>
<dbReference type="EMBL" id="JBBDGN010000007">
    <property type="protein sequence ID" value="MEJ1091810.1"/>
    <property type="molecule type" value="Genomic_DNA"/>
</dbReference>
<keyword evidence="3" id="KW-1185">Reference proteome</keyword>
<feature type="transmembrane region" description="Helical" evidence="1">
    <location>
        <begin position="79"/>
        <end position="100"/>
    </location>
</feature>
<comment type="caution">
    <text evidence="2">The sequence shown here is derived from an EMBL/GenBank/DDBJ whole genome shotgun (WGS) entry which is preliminary data.</text>
</comment>
<name>A0ABU8LLB0_9MICO</name>
<keyword evidence="1" id="KW-0812">Transmembrane</keyword>
<organism evidence="2 3">
    <name type="scientific">Microbacterium istanbulense</name>
    <dbReference type="NCBI Taxonomy" id="3122049"/>
    <lineage>
        <taxon>Bacteria</taxon>
        <taxon>Bacillati</taxon>
        <taxon>Actinomycetota</taxon>
        <taxon>Actinomycetes</taxon>
        <taxon>Micrococcales</taxon>
        <taxon>Microbacteriaceae</taxon>
        <taxon>Microbacterium</taxon>
    </lineage>
</organism>
<dbReference type="RefSeq" id="WP_337319675.1">
    <property type="nucleotide sequence ID" value="NZ_JBBDGN010000007.1"/>
</dbReference>
<feature type="transmembrane region" description="Helical" evidence="1">
    <location>
        <begin position="120"/>
        <end position="139"/>
    </location>
</feature>
<evidence type="ECO:0008006" key="4">
    <source>
        <dbReference type="Google" id="ProtNLM"/>
    </source>
</evidence>
<gene>
    <name evidence="2" type="ORF">WDU93_08880</name>
</gene>
<evidence type="ECO:0000313" key="2">
    <source>
        <dbReference type="EMBL" id="MEJ1091810.1"/>
    </source>
</evidence>
<evidence type="ECO:0000313" key="3">
    <source>
        <dbReference type="Proteomes" id="UP001366085"/>
    </source>
</evidence>
<reference evidence="2 3" key="1">
    <citation type="submission" date="2024-02" db="EMBL/GenBank/DDBJ databases">
        <authorList>
            <person name="Saticioglu I.B."/>
        </authorList>
    </citation>
    <scope>NUCLEOTIDE SEQUENCE [LARGE SCALE GENOMIC DNA]</scope>
    <source>
        <strain evidence="2 3">Mu-43</strain>
    </source>
</reference>
<proteinExistence type="predicted"/>
<keyword evidence="1" id="KW-0472">Membrane</keyword>
<feature type="transmembrane region" description="Helical" evidence="1">
    <location>
        <begin position="46"/>
        <end position="67"/>
    </location>
</feature>
<sequence>MPRLVPALRLVVPALWIGLIVGLSFIETPLKFLAPGITIPLGLGIGRLVFTALSLAGWLLWVVLVVLGAFRPRLSRGGWMLIGAAGAVAAVQSLVIRPALAARSDVIIAGGDPGESWLHYGYIAAELALVAVLVGYLALMIRHDDPGNRGEGSA</sequence>
<evidence type="ECO:0000256" key="1">
    <source>
        <dbReference type="SAM" id="Phobius"/>
    </source>
</evidence>